<keyword evidence="3" id="KW-1185">Reference proteome</keyword>
<sequence length="223" mass="25342">MGTGSSKYEASEPQSGDQGKHTPLLQMHGDEAAGKVSIPAAPVLKFPHNHEQILKEADEAVDRTSTEKLFDQLYHGVFLNQHNKAKDSSYWRWPLINDEPRDSSLVAAELINVCWLEVHGRFNTVNLTPRTLYEVVFVVMLKDPAYGWEVPINFRLSLPDGSRQEHKENMIDKPRAKWIEIPAGNFQTLPENIGEMEISLYEYDGGIWKKGLLIKGVLIRPKH</sequence>
<evidence type="ECO:0000313" key="2">
    <source>
        <dbReference type="EMBL" id="CAI9090503.1"/>
    </source>
</evidence>
<evidence type="ECO:0000313" key="3">
    <source>
        <dbReference type="Proteomes" id="UP001161247"/>
    </source>
</evidence>
<dbReference type="AlphaFoldDB" id="A0AAV1C634"/>
<dbReference type="Pfam" id="PF14299">
    <property type="entry name" value="PP2"/>
    <property type="match status" value="1"/>
</dbReference>
<protein>
    <submittedName>
        <fullName evidence="2">OLC1v1025285C1</fullName>
    </submittedName>
</protein>
<dbReference type="InterPro" id="IPR052147">
    <property type="entry name" value="PP2-like/Lectin"/>
</dbReference>
<proteinExistence type="predicted"/>
<dbReference type="GO" id="GO:0030246">
    <property type="term" value="F:carbohydrate binding"/>
    <property type="evidence" value="ECO:0007669"/>
    <property type="project" value="InterPro"/>
</dbReference>
<feature type="compositionally biased region" description="Polar residues" evidence="1">
    <location>
        <begin position="1"/>
        <end position="17"/>
    </location>
</feature>
<feature type="region of interest" description="Disordered" evidence="1">
    <location>
        <begin position="1"/>
        <end position="24"/>
    </location>
</feature>
<organism evidence="2 3">
    <name type="scientific">Oldenlandia corymbosa var. corymbosa</name>
    <dbReference type="NCBI Taxonomy" id="529605"/>
    <lineage>
        <taxon>Eukaryota</taxon>
        <taxon>Viridiplantae</taxon>
        <taxon>Streptophyta</taxon>
        <taxon>Embryophyta</taxon>
        <taxon>Tracheophyta</taxon>
        <taxon>Spermatophyta</taxon>
        <taxon>Magnoliopsida</taxon>
        <taxon>eudicotyledons</taxon>
        <taxon>Gunneridae</taxon>
        <taxon>Pentapetalae</taxon>
        <taxon>asterids</taxon>
        <taxon>lamiids</taxon>
        <taxon>Gentianales</taxon>
        <taxon>Rubiaceae</taxon>
        <taxon>Rubioideae</taxon>
        <taxon>Spermacoceae</taxon>
        <taxon>Hedyotis-Oldenlandia complex</taxon>
        <taxon>Oldenlandia</taxon>
    </lineage>
</organism>
<dbReference type="EMBL" id="OX459118">
    <property type="protein sequence ID" value="CAI9090503.1"/>
    <property type="molecule type" value="Genomic_DNA"/>
</dbReference>
<evidence type="ECO:0000256" key="1">
    <source>
        <dbReference type="SAM" id="MobiDB-lite"/>
    </source>
</evidence>
<dbReference type="PANTHER" id="PTHR48478">
    <property type="entry name" value="LECTIN-LIKE"/>
    <property type="match status" value="1"/>
</dbReference>
<reference evidence="2" key="1">
    <citation type="submission" date="2023-03" db="EMBL/GenBank/DDBJ databases">
        <authorList>
            <person name="Julca I."/>
        </authorList>
    </citation>
    <scope>NUCLEOTIDE SEQUENCE</scope>
</reference>
<accession>A0AAV1C634</accession>
<gene>
    <name evidence="2" type="ORF">OLC1_LOCUS2653</name>
</gene>
<dbReference type="Proteomes" id="UP001161247">
    <property type="component" value="Chromosome 1"/>
</dbReference>
<name>A0AAV1C634_OLDCO</name>
<dbReference type="PANTHER" id="PTHR48478:SF1">
    <property type="entry name" value="LECTIN-LIKE"/>
    <property type="match status" value="1"/>
</dbReference>
<dbReference type="InterPro" id="IPR025886">
    <property type="entry name" value="PP2-like"/>
</dbReference>